<dbReference type="AlphaFoldDB" id="A0A1I7WGL2"/>
<keyword evidence="3" id="KW-0648">Protein biosynthesis</keyword>
<dbReference type="Pfam" id="PF05470">
    <property type="entry name" value="eIF-3c_N"/>
    <property type="match status" value="1"/>
</dbReference>
<dbReference type="GO" id="GO:0005852">
    <property type="term" value="C:eukaryotic translation initiation factor 3 complex"/>
    <property type="evidence" value="ECO:0007669"/>
    <property type="project" value="InterPro"/>
</dbReference>
<name>A0A1I7WGL2_HETBA</name>
<keyword evidence="5" id="KW-1133">Transmembrane helix</keyword>
<dbReference type="PANTHER" id="PTHR13937:SF0">
    <property type="entry name" value="EUKARYOTIC TRANSLATION INITIATION FACTOR 3 SUBUNIT C-RELATED"/>
    <property type="match status" value="1"/>
</dbReference>
<reference evidence="8" key="1">
    <citation type="submission" date="2016-11" db="UniProtKB">
        <authorList>
            <consortium name="WormBaseParasite"/>
        </authorList>
    </citation>
    <scope>IDENTIFICATION</scope>
</reference>
<accession>A0A1I7WGL2</accession>
<evidence type="ECO:0000313" key="7">
    <source>
        <dbReference type="Proteomes" id="UP000095283"/>
    </source>
</evidence>
<dbReference type="WBParaSite" id="Hba_04073">
    <property type="protein sequence ID" value="Hba_04073"/>
    <property type="gene ID" value="Hba_04073"/>
</dbReference>
<evidence type="ECO:0000256" key="1">
    <source>
        <dbReference type="ARBA" id="ARBA00022490"/>
    </source>
</evidence>
<evidence type="ECO:0000256" key="3">
    <source>
        <dbReference type="ARBA" id="ARBA00022917"/>
    </source>
</evidence>
<keyword evidence="7" id="KW-1185">Reference proteome</keyword>
<protein>
    <submittedName>
        <fullName evidence="8">EIF-3c_N domain-containing protein</fullName>
    </submittedName>
</protein>
<dbReference type="InterPro" id="IPR008905">
    <property type="entry name" value="EIF3C_N_dom"/>
</dbReference>
<feature type="transmembrane region" description="Helical" evidence="5">
    <location>
        <begin position="69"/>
        <end position="89"/>
    </location>
</feature>
<organism evidence="7 8">
    <name type="scientific">Heterorhabditis bacteriophora</name>
    <name type="common">Entomopathogenic nematode worm</name>
    <dbReference type="NCBI Taxonomy" id="37862"/>
    <lineage>
        <taxon>Eukaryota</taxon>
        <taxon>Metazoa</taxon>
        <taxon>Ecdysozoa</taxon>
        <taxon>Nematoda</taxon>
        <taxon>Chromadorea</taxon>
        <taxon>Rhabditida</taxon>
        <taxon>Rhabditina</taxon>
        <taxon>Rhabditomorpha</taxon>
        <taxon>Strongyloidea</taxon>
        <taxon>Heterorhabditidae</taxon>
        <taxon>Heterorhabditis</taxon>
    </lineage>
</organism>
<dbReference type="GO" id="GO:0031369">
    <property type="term" value="F:translation initiation factor binding"/>
    <property type="evidence" value="ECO:0007669"/>
    <property type="project" value="InterPro"/>
</dbReference>
<evidence type="ECO:0000256" key="2">
    <source>
        <dbReference type="ARBA" id="ARBA00022540"/>
    </source>
</evidence>
<dbReference type="GO" id="GO:0003743">
    <property type="term" value="F:translation initiation factor activity"/>
    <property type="evidence" value="ECO:0007669"/>
    <property type="project" value="UniProtKB-KW"/>
</dbReference>
<dbReference type="PANTHER" id="PTHR13937">
    <property type="entry name" value="EUKARYOTIC TRANSLATION INITATION FACTOR 3, SUBUNIT 8 EIF3S8 -RELATED"/>
    <property type="match status" value="1"/>
</dbReference>
<feature type="region of interest" description="Disordered" evidence="4">
    <location>
        <begin position="124"/>
        <end position="150"/>
    </location>
</feature>
<keyword evidence="2" id="KW-0396">Initiation factor</keyword>
<dbReference type="GO" id="GO:0003723">
    <property type="term" value="F:RNA binding"/>
    <property type="evidence" value="ECO:0007669"/>
    <property type="project" value="InterPro"/>
</dbReference>
<dbReference type="Proteomes" id="UP000095283">
    <property type="component" value="Unplaced"/>
</dbReference>
<feature type="transmembrane region" description="Helical" evidence="5">
    <location>
        <begin position="36"/>
        <end position="57"/>
    </location>
</feature>
<evidence type="ECO:0000313" key="8">
    <source>
        <dbReference type="WBParaSite" id="Hba_04073"/>
    </source>
</evidence>
<keyword evidence="5" id="KW-0812">Transmembrane</keyword>
<feature type="compositionally biased region" description="Basic and acidic residues" evidence="4">
    <location>
        <begin position="124"/>
        <end position="133"/>
    </location>
</feature>
<evidence type="ECO:0000259" key="6">
    <source>
        <dbReference type="Pfam" id="PF05470"/>
    </source>
</evidence>
<feature type="domain" description="Eukaryotic translation initiation factor 3 subunit C N-terminal" evidence="6">
    <location>
        <begin position="219"/>
        <end position="276"/>
    </location>
</feature>
<evidence type="ECO:0000256" key="4">
    <source>
        <dbReference type="SAM" id="MobiDB-lite"/>
    </source>
</evidence>
<dbReference type="InterPro" id="IPR027516">
    <property type="entry name" value="EIF3C"/>
</dbReference>
<keyword evidence="1" id="KW-0963">Cytoplasm</keyword>
<evidence type="ECO:0000256" key="5">
    <source>
        <dbReference type="SAM" id="Phobius"/>
    </source>
</evidence>
<proteinExistence type="predicted"/>
<feature type="compositionally biased region" description="Basic and acidic residues" evidence="4">
    <location>
        <begin position="140"/>
        <end position="150"/>
    </location>
</feature>
<sequence length="277" mass="32077">MSKFFKGAVSSDSSSESDASDDDVVQEVQQNKRITIVFKFSFIFFKYICSILIKYSVFRYHYLNSDKDAKLVCYTFYPVVTISITDFWLNMCNPGGCEFRFFKAFSCCTFYTGLLKVRKEFRGDDTGGADDKKAGRRKQRDQQNRQKALDFIDDEDDGEGEWTPITKEKQVQLFEPKQDVTHEAMISKLTEVMASRGRLGTNRKHHVRLLQELYKIAEEILYNRTICQLGLCAFRHGFIKEAHQGLSEIQNTQRAKELLAQAVAMRQHERTAEQVSM</sequence>
<keyword evidence="5" id="KW-0472">Membrane</keyword>